<accession>A0ABV7LG27</accession>
<evidence type="ECO:0000256" key="2">
    <source>
        <dbReference type="ARBA" id="ARBA00006971"/>
    </source>
</evidence>
<dbReference type="SMART" id="SM00244">
    <property type="entry name" value="PHB"/>
    <property type="match status" value="1"/>
</dbReference>
<dbReference type="InterPro" id="IPR050710">
    <property type="entry name" value="Band7/mec-2_domain"/>
</dbReference>
<dbReference type="InterPro" id="IPR010201">
    <property type="entry name" value="HflK"/>
</dbReference>
<evidence type="ECO:0000256" key="7">
    <source>
        <dbReference type="SAM" id="MobiDB-lite"/>
    </source>
</evidence>
<sequence>MPWSNQSGGGGSGGGGPWGPRNQGPWGQGPQRNQGGPPDLEDLLRRGQERLKRLFAGGPGGGPSGRTVLFAALGVLALWLMTGFYTVKPNEVGINLVFGRYVGKTGEGLNYNFPWPIGQVLRPNVTARNTIEIGVRSSDLSRSRIQQRQVAEESMMLTGDENIVDIDFSVQWQINPARAQDYVFNLQNPDGTIRVVAESAMREVVGRRNIQAILTTDRSAIQQEVRQLMQETLNSYGAGVEIILVNLQRVDPPAQVIDAFRDVQAARQDQDRMRNEAETYASRIVPEARGRAISVVQQAEGYRERAENEAQGEAARFLSIYESYRQAPAIIRERMYLETMENVLKDADKTILDARTAQGVVPFLPLERLRGQGPAGARRAAAPAAAAPAAGRSSAAGEASR</sequence>
<evidence type="ECO:0000256" key="1">
    <source>
        <dbReference type="ARBA" id="ARBA00004167"/>
    </source>
</evidence>
<evidence type="ECO:0000259" key="8">
    <source>
        <dbReference type="SMART" id="SM00244"/>
    </source>
</evidence>
<feature type="compositionally biased region" description="Gly residues" evidence="7">
    <location>
        <begin position="7"/>
        <end position="18"/>
    </location>
</feature>
<dbReference type="CDD" id="cd03404">
    <property type="entry name" value="SPFH_HflK"/>
    <property type="match status" value="1"/>
</dbReference>
<dbReference type="GO" id="GO:0008233">
    <property type="term" value="F:peptidase activity"/>
    <property type="evidence" value="ECO:0007669"/>
    <property type="project" value="UniProtKB-KW"/>
</dbReference>
<comment type="similarity">
    <text evidence="2 6">Belongs to the band 7/mec-2 family. HflK subfamily.</text>
</comment>
<evidence type="ECO:0000256" key="4">
    <source>
        <dbReference type="ARBA" id="ARBA00022989"/>
    </source>
</evidence>
<name>A0ABV7LG27_9HYPH</name>
<proteinExistence type="inferred from homology"/>
<dbReference type="PANTHER" id="PTHR43327:SF2">
    <property type="entry name" value="MODULATOR OF FTSH PROTEASE HFLK"/>
    <property type="match status" value="1"/>
</dbReference>
<evidence type="ECO:0000256" key="6">
    <source>
        <dbReference type="RuleBase" id="RU364113"/>
    </source>
</evidence>
<comment type="function">
    <text evidence="6">HflC and HflK could encode or regulate a protease.</text>
</comment>
<comment type="subunit">
    <text evidence="6">HflC and HflK may interact to form a multimeric complex.</text>
</comment>
<gene>
    <name evidence="9" type="primary">hflK</name>
    <name evidence="9" type="ORF">ACFOEX_10705</name>
</gene>
<comment type="caution">
    <text evidence="9">The sequence shown here is derived from an EMBL/GenBank/DDBJ whole genome shotgun (WGS) entry which is preliminary data.</text>
</comment>
<feature type="domain" description="Band 7" evidence="8">
    <location>
        <begin position="82"/>
        <end position="264"/>
    </location>
</feature>
<keyword evidence="4" id="KW-1133">Transmembrane helix</keyword>
<feature type="region of interest" description="Disordered" evidence="7">
    <location>
        <begin position="374"/>
        <end position="401"/>
    </location>
</feature>
<dbReference type="Pfam" id="PF12221">
    <property type="entry name" value="HflK_N"/>
    <property type="match status" value="1"/>
</dbReference>
<keyword evidence="9" id="KW-0645">Protease</keyword>
<dbReference type="GO" id="GO:0006508">
    <property type="term" value="P:proteolysis"/>
    <property type="evidence" value="ECO:0007669"/>
    <property type="project" value="UniProtKB-KW"/>
</dbReference>
<dbReference type="PANTHER" id="PTHR43327">
    <property type="entry name" value="STOMATIN-LIKE PROTEIN 2, MITOCHONDRIAL"/>
    <property type="match status" value="1"/>
</dbReference>
<feature type="region of interest" description="Disordered" evidence="7">
    <location>
        <begin position="1"/>
        <end position="41"/>
    </location>
</feature>
<reference evidence="10" key="1">
    <citation type="journal article" date="2019" name="Int. J. Syst. Evol. Microbiol.">
        <title>The Global Catalogue of Microorganisms (GCM) 10K type strain sequencing project: providing services to taxonomists for standard genome sequencing and annotation.</title>
        <authorList>
            <consortium name="The Broad Institute Genomics Platform"/>
            <consortium name="The Broad Institute Genome Sequencing Center for Infectious Disease"/>
            <person name="Wu L."/>
            <person name="Ma J."/>
        </authorList>
    </citation>
    <scope>NUCLEOTIDE SEQUENCE [LARGE SCALE GENOMIC DNA]</scope>
    <source>
        <strain evidence="10">CCM 7941</strain>
    </source>
</reference>
<dbReference type="InterPro" id="IPR020980">
    <property type="entry name" value="Membrane_HflK_N"/>
</dbReference>
<organism evidence="9 10">
    <name type="scientific">Camelimonas abortus</name>
    <dbReference type="NCBI Taxonomy" id="1017184"/>
    <lineage>
        <taxon>Bacteria</taxon>
        <taxon>Pseudomonadati</taxon>
        <taxon>Pseudomonadota</taxon>
        <taxon>Alphaproteobacteria</taxon>
        <taxon>Hyphomicrobiales</taxon>
        <taxon>Chelatococcaceae</taxon>
        <taxon>Camelimonas</taxon>
    </lineage>
</organism>
<protein>
    <recommendedName>
        <fullName evidence="6">Protein HflK</fullName>
    </recommendedName>
</protein>
<evidence type="ECO:0000313" key="10">
    <source>
        <dbReference type="Proteomes" id="UP001595536"/>
    </source>
</evidence>
<dbReference type="InterPro" id="IPR001107">
    <property type="entry name" value="Band_7"/>
</dbReference>
<keyword evidence="5" id="KW-0472">Membrane</keyword>
<feature type="compositionally biased region" description="Low complexity" evidence="7">
    <location>
        <begin position="375"/>
        <end position="401"/>
    </location>
</feature>
<comment type="subcellular location">
    <subcellularLocation>
        <location evidence="1">Membrane</location>
        <topology evidence="1">Single-pass membrane protein</topology>
    </subcellularLocation>
</comment>
<evidence type="ECO:0000256" key="3">
    <source>
        <dbReference type="ARBA" id="ARBA00022692"/>
    </source>
</evidence>
<feature type="compositionally biased region" description="Low complexity" evidence="7">
    <location>
        <begin position="19"/>
        <end position="38"/>
    </location>
</feature>
<dbReference type="EMBL" id="JBHRUV010000058">
    <property type="protein sequence ID" value="MFC3266816.1"/>
    <property type="molecule type" value="Genomic_DNA"/>
</dbReference>
<evidence type="ECO:0000256" key="5">
    <source>
        <dbReference type="ARBA" id="ARBA00023136"/>
    </source>
</evidence>
<dbReference type="RefSeq" id="WP_376868901.1">
    <property type="nucleotide sequence ID" value="NZ_JBHRUV010000058.1"/>
</dbReference>
<dbReference type="Gene3D" id="3.30.479.30">
    <property type="entry name" value="Band 7 domain"/>
    <property type="match status" value="1"/>
</dbReference>
<keyword evidence="9" id="KW-0378">Hydrolase</keyword>
<keyword evidence="3" id="KW-0812">Transmembrane</keyword>
<keyword evidence="10" id="KW-1185">Reference proteome</keyword>
<evidence type="ECO:0000313" key="9">
    <source>
        <dbReference type="EMBL" id="MFC3266816.1"/>
    </source>
</evidence>
<dbReference type="NCBIfam" id="TIGR01933">
    <property type="entry name" value="hflK"/>
    <property type="match status" value="1"/>
</dbReference>
<dbReference type="Proteomes" id="UP001595536">
    <property type="component" value="Unassembled WGS sequence"/>
</dbReference>
<dbReference type="Pfam" id="PF01145">
    <property type="entry name" value="Band_7"/>
    <property type="match status" value="1"/>
</dbReference>
<dbReference type="InterPro" id="IPR036013">
    <property type="entry name" value="Band_7/SPFH_dom_sf"/>
</dbReference>
<dbReference type="SUPFAM" id="SSF117892">
    <property type="entry name" value="Band 7/SPFH domain"/>
    <property type="match status" value="1"/>
</dbReference>